<feature type="coiled-coil region" evidence="1">
    <location>
        <begin position="1226"/>
        <end position="1253"/>
    </location>
</feature>
<proteinExistence type="predicted"/>
<dbReference type="InterPro" id="IPR011990">
    <property type="entry name" value="TPR-like_helical_dom_sf"/>
</dbReference>
<evidence type="ECO:0000313" key="2">
    <source>
        <dbReference type="EMBL" id="OGC40373.1"/>
    </source>
</evidence>
<evidence type="ECO:0008006" key="4">
    <source>
        <dbReference type="Google" id="ProtNLM"/>
    </source>
</evidence>
<dbReference type="Gene3D" id="1.25.40.10">
    <property type="entry name" value="Tetratricopeptide repeat domain"/>
    <property type="match status" value="2"/>
</dbReference>
<dbReference type="Proteomes" id="UP000179242">
    <property type="component" value="Unassembled WGS sequence"/>
</dbReference>
<keyword evidence="1" id="KW-0175">Coiled coil</keyword>
<accession>A0A1F4U7T9</accession>
<reference evidence="2 3" key="1">
    <citation type="journal article" date="2016" name="Nat. Commun.">
        <title>Thousands of microbial genomes shed light on interconnected biogeochemical processes in an aquifer system.</title>
        <authorList>
            <person name="Anantharaman K."/>
            <person name="Brown C.T."/>
            <person name="Hug L.A."/>
            <person name="Sharon I."/>
            <person name="Castelle C.J."/>
            <person name="Probst A.J."/>
            <person name="Thomas B.C."/>
            <person name="Singh A."/>
            <person name="Wilkins M.J."/>
            <person name="Karaoz U."/>
            <person name="Brodie E.L."/>
            <person name="Williams K.H."/>
            <person name="Hubbard S.S."/>
            <person name="Banfield J.F."/>
        </authorList>
    </citation>
    <scope>NUCLEOTIDE SEQUENCE [LARGE SCALE GENOMIC DNA]</scope>
</reference>
<evidence type="ECO:0000313" key="3">
    <source>
        <dbReference type="Proteomes" id="UP000179242"/>
    </source>
</evidence>
<dbReference type="EMBL" id="MEUJ01000004">
    <property type="protein sequence ID" value="OGC40373.1"/>
    <property type="molecule type" value="Genomic_DNA"/>
</dbReference>
<feature type="coiled-coil region" evidence="1">
    <location>
        <begin position="712"/>
        <end position="739"/>
    </location>
</feature>
<sequence>MGGEIPKICSRVSNYAPTALDDASVYTALKEMSRKLQEISSNIFLDSTNLGNIDVYETELVSILLALEKIGQQKIQERNYNTLPQGVLVRLMQVYLKKAQMLSRKKDPAAKIYYTKAHEIGYALYNKSEFNFNLPKQCGIPEARLNNFVGIYSKSFRFSSDQCKDNPSFKGPCFTSNAFGYVVFVEGELTYNLAEAAMGMDRPDSISLAEEYLKKALGFQQIEKTGNFTPIDDREAHKTITIDGKIYYGFQARARVLEKVIAREKKVKEIEDLVHDKRYGEAIERASKFDFTAPFVDVGKLSKEFQATPEIKDHPETLKVQCFRVIAALAWAYYNQGKTLQSEEYLRKAYMLMLFLLGKVSSGNHDTLVVKSFFERENPFPGNNVGQVFAEGDRLANLFNFASKATISDERKEDFFRDTGREKNHLSDDAIFILVDIFSLIGAIKKDKTYKNKFVGFVKGALSDSPPAHLMFSKKGNTYLPSFIGKLIGYYGKEKDYATVALLYWHILGKDPLGDRATKLVTKNREWSKLAAENNSGLDFVRIGKFSGSEIFKKTRVNDQLNFAWAIYERGKKTPGLKRLAENLFAALLDTAYDYYIDKGKKLKVVQDRFVALKNLTQIYERLGFIYSREAATKEKGLQYLDFARRLYNLILDGKTDEYVGSDDKFKKLLAKATGEFNVTYEETAIGLDKGKYFKEMEISAKEVEMSLRSGLANVLNKLKKYEEAYKEFKVIYKFYKENPRLVKPDNFPMTIMGMVPYLIRKKQYADYKEAKALLMESIDLSSGSNLPAFLSGIQNLSWLYSSYASYLKPFLGRKEDSMRHIQIAAALIRALVHKKKTALQDPQMTAILDKIIEQRDQLMAEENLSELELVRTEISINLAGLFKANDKAEGAIGIYNWILSKSASDLDAEKLMAIRIGLAEAYARDAQLKMKAGETEEAEKQAREAEKYADLANLSASKFEDKFKAISAWAWARGIIAGKLKKEGKEIEAVKMFSETAAKYRSEIVEKLRGLTREDNDALTELKSSPQKILLAYAGMLKAARQYQSALIIYQRLEHIPEARIAIAEMYAEYGKVRMERQQEFSDIESAALKDQFVPAAERMAKALEKLSGQRIVKVKDGLVVLSAVRGLGWVLSELSRIGAESVSKDDLKKAAFMIYEALLGERNGLRIDETAMERFLNIEPGSFSRIMSFIRDHRGEIMHVEVLEEGEVSTWDIKTAYLNTIYNVSDSQKLLATVEKELAALKKESPEEQKRETAEKERFKANALLARANLYCWKMAKNNIKMSESYYKKAQADFEEALRIAEKILANCSGQDKNIENICFDSAFGIIHILIKQDKIAEAEEKLNEVIGKLSSARRNHFVRLGKAWAQMGDLRGEQEKWADAVQNYKKAMVYYDRFRSLKQERSQLYYSLANALYQVRDYKGAKDYYFNAIKAIRADGHSIDKLIADKEWAILSILIESELGLARVYKQDREYALSKARVKNAEDLLAKIPGDMDDKPKIARSAAKEFFDTERTVEEDSGEAAVSFSYNKGEYVDDKKKSSDTGFNKLNMRGSYPVSKDFRMGGGLSVGFGMPESSYTADKGNRVKYLTYNQSVGYDLWGKYKLERPSFNFEVTPFFRGENTSFNYYQNDENSGQVEKNGSYNANTLGAKLEFAPKWQVADGDVMLMPFVSAEGAVLLREGENEIDVRRQGMVDARDSLQRLNDKYPSGGPADERTKAIGEYNDKINALPDSTEPLGSGYGEIGLRVILPYVKLSDSWALSPTFYSATRGGYDETSSNGFFAVERSKAGRIAQAFGMDLKFRSRGPWQFFAGGLYQVGNYQYWEGSFGAGYKFNNGTVLKGKLGFSGYRGDNVSFDEIGGGIGLEF</sequence>
<protein>
    <recommendedName>
        <fullName evidence="4">Tetratricopeptide repeat protein</fullName>
    </recommendedName>
</protein>
<name>A0A1F4U7T9_UNCSA</name>
<evidence type="ECO:0000256" key="1">
    <source>
        <dbReference type="SAM" id="Coils"/>
    </source>
</evidence>
<dbReference type="InterPro" id="IPR019734">
    <property type="entry name" value="TPR_rpt"/>
</dbReference>
<gene>
    <name evidence="2" type="ORF">A2438_03790</name>
</gene>
<organism evidence="2 3">
    <name type="scientific">candidate division WOR-1 bacterium RIFOXYC2_FULL_46_14</name>
    <dbReference type="NCBI Taxonomy" id="1802587"/>
    <lineage>
        <taxon>Bacteria</taxon>
        <taxon>Bacillati</taxon>
        <taxon>Saganbacteria</taxon>
    </lineage>
</organism>
<dbReference type="SMART" id="SM00028">
    <property type="entry name" value="TPR"/>
    <property type="match status" value="5"/>
</dbReference>
<comment type="caution">
    <text evidence="2">The sequence shown here is derived from an EMBL/GenBank/DDBJ whole genome shotgun (WGS) entry which is preliminary data.</text>
</comment>
<dbReference type="SUPFAM" id="SSF48452">
    <property type="entry name" value="TPR-like"/>
    <property type="match status" value="1"/>
</dbReference>